<dbReference type="Gene3D" id="3.40.50.1820">
    <property type="entry name" value="alpha/beta hydrolase"/>
    <property type="match status" value="1"/>
</dbReference>
<evidence type="ECO:0000256" key="5">
    <source>
        <dbReference type="ARBA" id="ARBA00022801"/>
    </source>
</evidence>
<organism evidence="9 10">
    <name type="scientific">Limulus polyphemus</name>
    <name type="common">Atlantic horseshoe crab</name>
    <dbReference type="NCBI Taxonomy" id="6850"/>
    <lineage>
        <taxon>Eukaryota</taxon>
        <taxon>Metazoa</taxon>
        <taxon>Ecdysozoa</taxon>
        <taxon>Arthropoda</taxon>
        <taxon>Chelicerata</taxon>
        <taxon>Merostomata</taxon>
        <taxon>Xiphosura</taxon>
        <taxon>Limulidae</taxon>
        <taxon>Limulus</taxon>
    </lineage>
</organism>
<dbReference type="PRINTS" id="PR00412">
    <property type="entry name" value="EPOXHYDRLASE"/>
</dbReference>
<feature type="signal peptide" evidence="7">
    <location>
        <begin position="1"/>
        <end position="26"/>
    </location>
</feature>
<evidence type="ECO:0000256" key="6">
    <source>
        <dbReference type="PIRNR" id="PIRNR001112"/>
    </source>
</evidence>
<keyword evidence="5 6" id="KW-0378">Hydrolase</keyword>
<evidence type="ECO:0000256" key="4">
    <source>
        <dbReference type="ARBA" id="ARBA00022797"/>
    </source>
</evidence>
<evidence type="ECO:0000256" key="1">
    <source>
        <dbReference type="ARBA" id="ARBA00000221"/>
    </source>
</evidence>
<reference evidence="10" key="1">
    <citation type="submission" date="2025-08" db="UniProtKB">
        <authorList>
            <consortium name="RefSeq"/>
        </authorList>
    </citation>
    <scope>IDENTIFICATION</scope>
    <source>
        <tissue evidence="10">Muscle</tissue>
    </source>
</reference>
<keyword evidence="6" id="KW-0256">Endoplasmic reticulum</keyword>
<evidence type="ECO:0000256" key="2">
    <source>
        <dbReference type="ARBA" id="ARBA00004111"/>
    </source>
</evidence>
<dbReference type="InterPro" id="IPR016292">
    <property type="entry name" value="Epoxide_hydrolase"/>
</dbReference>
<dbReference type="PANTHER" id="PTHR21661:SF35">
    <property type="entry name" value="EPOXIDE HYDROLASE"/>
    <property type="match status" value="1"/>
</dbReference>
<feature type="domain" description="Epoxide hydrolase N-terminal" evidence="8">
    <location>
        <begin position="57"/>
        <end position="166"/>
    </location>
</feature>
<dbReference type="Proteomes" id="UP000694941">
    <property type="component" value="Unplaced"/>
</dbReference>
<dbReference type="PIRSF" id="PIRSF001112">
    <property type="entry name" value="Epoxide_hydrolase"/>
    <property type="match status" value="1"/>
</dbReference>
<sequence length="469" mass="53731">MGCASVTLLFLIFGIICAILIPLVWPDPESPVLPDMWWGRGKMPSDPSEYPEDNITIRPFVINVENETLEDLNHRLDNARLPESLDNVQFQYGFHSNYLKEVITYWRNTYDWRQEEEKLNQYDQFLTQIEGIDIHFLHIKPTITNPKIKILPLMLIHGWPGSFVEFYKIIPLLTTSTDDRDFVFEVICPSIPGYGFSEAPHQPGFSMTDAGRVFVKLMSRLGFKKFYLQGGDWGSAISMVISSVYPKNVLGVHFNFMVRQRSFKGILKQLIGCFFPSLVADTPAQQKHLFSPFMEKLYFLLKETGYAHIQGTKPDTVGMGLSDSPAGLAAYILEKFSTWTDKKNVNLPDGGLTEKFTLDELLTNVMVYWITNSITSSMRFYKETLSERTLNYQIDRLPVKVPTGIALFPNEIAMLPRNIAKDQYRNIIHYTEMPRGGHFAALEEPKLLADDIWKFVGKVKKLEALKKGK</sequence>
<protein>
    <recommendedName>
        <fullName evidence="6">Epoxide hydrolase</fullName>
        <ecNumber evidence="6">3.3.2.9</ecNumber>
    </recommendedName>
</protein>
<keyword evidence="9" id="KW-1185">Reference proteome</keyword>
<comment type="similarity">
    <text evidence="3 6">Belongs to the peptidase S33 family.</text>
</comment>
<dbReference type="SUPFAM" id="SSF53474">
    <property type="entry name" value="alpha/beta-Hydrolases"/>
    <property type="match status" value="1"/>
</dbReference>
<evidence type="ECO:0000313" key="10">
    <source>
        <dbReference type="RefSeq" id="XP_013789374.2"/>
    </source>
</evidence>
<gene>
    <name evidence="10" type="primary">LOC106473233</name>
</gene>
<dbReference type="PANTHER" id="PTHR21661">
    <property type="entry name" value="EPOXIDE HYDROLASE 1-RELATED"/>
    <property type="match status" value="1"/>
</dbReference>
<dbReference type="InterPro" id="IPR010497">
    <property type="entry name" value="Epoxide_hydro_N"/>
</dbReference>
<dbReference type="EC" id="3.3.2.9" evidence="6"/>
<comment type="subcellular location">
    <subcellularLocation>
        <location evidence="6">Endoplasmic reticulum membrane</location>
    </subcellularLocation>
    <subcellularLocation>
        <location evidence="2">Microsome membrane</location>
        <topology evidence="2">Single-pass membrane protein</topology>
    </subcellularLocation>
</comment>
<evidence type="ECO:0000313" key="9">
    <source>
        <dbReference type="Proteomes" id="UP000694941"/>
    </source>
</evidence>
<dbReference type="RefSeq" id="XP_013789374.2">
    <property type="nucleotide sequence ID" value="XM_013933920.2"/>
</dbReference>
<keyword evidence="6" id="KW-0472">Membrane</keyword>
<accession>A0ABM1BVB3</accession>
<evidence type="ECO:0000256" key="3">
    <source>
        <dbReference type="ARBA" id="ARBA00010088"/>
    </source>
</evidence>
<keyword evidence="4 6" id="KW-0058">Aromatic hydrocarbons catabolism</keyword>
<comment type="catalytic activity">
    <reaction evidence="1 6">
        <text>1-(4-methoxyphenyl)-N-methyl-N-[(3-methyloxetan-3-yl)methyl]methanamine + H2O = 2-{[(4-methoxybenzyl)(methyl)amino]methyl}-2-methylpropane-1,3-diol</text>
        <dbReference type="Rhea" id="RHEA:55764"/>
        <dbReference type="ChEBI" id="CHEBI:15377"/>
        <dbReference type="ChEBI" id="CHEBI:139161"/>
        <dbReference type="ChEBI" id="CHEBI:139164"/>
        <dbReference type="EC" id="3.3.2.9"/>
    </reaction>
</comment>
<dbReference type="GeneID" id="106473233"/>
<name>A0ABM1BVB3_LIMPO</name>
<proteinExistence type="inferred from homology"/>
<dbReference type="Pfam" id="PF06441">
    <property type="entry name" value="EHN"/>
    <property type="match status" value="1"/>
</dbReference>
<dbReference type="InterPro" id="IPR000639">
    <property type="entry name" value="Epox_hydrolase-like"/>
</dbReference>
<evidence type="ECO:0000259" key="8">
    <source>
        <dbReference type="Pfam" id="PF06441"/>
    </source>
</evidence>
<feature type="chain" id="PRO_5047160998" description="Epoxide hydrolase" evidence="7">
    <location>
        <begin position="27"/>
        <end position="469"/>
    </location>
</feature>
<comment type="catalytic activity">
    <reaction evidence="6">
        <text>cis-stilbene oxide + H2O = (1R,2R)-hydrobenzoin</text>
        <dbReference type="Rhea" id="RHEA:23900"/>
        <dbReference type="ChEBI" id="CHEBI:15377"/>
        <dbReference type="ChEBI" id="CHEBI:50004"/>
        <dbReference type="ChEBI" id="CHEBI:50014"/>
        <dbReference type="EC" id="3.3.2.9"/>
    </reaction>
</comment>
<evidence type="ECO:0000256" key="7">
    <source>
        <dbReference type="SAM" id="SignalP"/>
    </source>
</evidence>
<keyword evidence="7" id="KW-0732">Signal</keyword>
<dbReference type="InterPro" id="IPR029058">
    <property type="entry name" value="AB_hydrolase_fold"/>
</dbReference>